<keyword evidence="5 7" id="KW-0472">Membrane</keyword>
<comment type="caution">
    <text evidence="8">The sequence shown here is derived from an EMBL/GenBank/DDBJ whole genome shotgun (WGS) entry which is preliminary data.</text>
</comment>
<protein>
    <submittedName>
        <fullName evidence="8">Adiponectin receptor protein 2</fullName>
    </submittedName>
</protein>
<evidence type="ECO:0000313" key="9">
    <source>
        <dbReference type="Proteomes" id="UP000187455"/>
    </source>
</evidence>
<keyword evidence="8" id="KW-0675">Receptor</keyword>
<keyword evidence="6" id="KW-0479">Metal-binding</keyword>
<proteinExistence type="inferred from homology"/>
<keyword evidence="9" id="KW-1185">Reference proteome</keyword>
<keyword evidence="4 7" id="KW-1133">Transmembrane helix</keyword>
<keyword evidence="3 7" id="KW-0812">Transmembrane</keyword>
<dbReference type="AlphaFoldDB" id="A0A1R0GMG2"/>
<feature type="transmembrane region" description="Helical" evidence="7">
    <location>
        <begin position="243"/>
        <end position="262"/>
    </location>
</feature>
<organism evidence="8 9">
    <name type="scientific">Smittium mucronatum</name>
    <dbReference type="NCBI Taxonomy" id="133383"/>
    <lineage>
        <taxon>Eukaryota</taxon>
        <taxon>Fungi</taxon>
        <taxon>Fungi incertae sedis</taxon>
        <taxon>Zoopagomycota</taxon>
        <taxon>Kickxellomycotina</taxon>
        <taxon>Harpellomycetes</taxon>
        <taxon>Harpellales</taxon>
        <taxon>Legeriomycetaceae</taxon>
        <taxon>Smittium</taxon>
    </lineage>
</organism>
<comment type="similarity">
    <text evidence="2">Belongs to the ADIPOR family.</text>
</comment>
<feature type="transmembrane region" description="Helical" evidence="7">
    <location>
        <begin position="282"/>
        <end position="303"/>
    </location>
</feature>
<evidence type="ECO:0000256" key="7">
    <source>
        <dbReference type="SAM" id="Phobius"/>
    </source>
</evidence>
<dbReference type="STRING" id="133383.A0A1R0GMG2"/>
<dbReference type="GO" id="GO:0046872">
    <property type="term" value="F:metal ion binding"/>
    <property type="evidence" value="ECO:0007669"/>
    <property type="project" value="UniProtKB-KW"/>
</dbReference>
<evidence type="ECO:0000256" key="5">
    <source>
        <dbReference type="ARBA" id="ARBA00023136"/>
    </source>
</evidence>
<reference evidence="8 9" key="1">
    <citation type="journal article" date="2016" name="Mol. Biol. Evol.">
        <title>Genome-Wide Survey of Gut Fungi (Harpellales) Reveals the First Horizontally Transferred Ubiquitin Gene from a Mosquito Host.</title>
        <authorList>
            <person name="Wang Y."/>
            <person name="White M.M."/>
            <person name="Kvist S."/>
            <person name="Moncalvo J.M."/>
        </authorList>
    </citation>
    <scope>NUCLEOTIDE SEQUENCE [LARGE SCALE GENOMIC DNA]</scope>
    <source>
        <strain evidence="8 9">ALG-7-W6</strain>
    </source>
</reference>
<feature type="binding site" evidence="6">
    <location>
        <position position="300"/>
    </location>
    <ligand>
        <name>Zn(2+)</name>
        <dbReference type="ChEBI" id="CHEBI:29105"/>
    </ligand>
</feature>
<dbReference type="PANTHER" id="PTHR20855:SF52">
    <property type="entry name" value="ADIPONECTIN RECEPTOR PROTEIN"/>
    <property type="match status" value="1"/>
</dbReference>
<evidence type="ECO:0000256" key="6">
    <source>
        <dbReference type="PIRSR" id="PIRSR604254-1"/>
    </source>
</evidence>
<accession>A0A1R0GMG2</accession>
<dbReference type="PANTHER" id="PTHR20855">
    <property type="entry name" value="ADIPOR/PROGESTIN RECEPTOR-RELATED"/>
    <property type="match status" value="1"/>
</dbReference>
<dbReference type="GO" id="GO:0038023">
    <property type="term" value="F:signaling receptor activity"/>
    <property type="evidence" value="ECO:0007669"/>
    <property type="project" value="TreeGrafter"/>
</dbReference>
<evidence type="ECO:0000256" key="1">
    <source>
        <dbReference type="ARBA" id="ARBA00004141"/>
    </source>
</evidence>
<dbReference type="EMBL" id="LSSL01007294">
    <property type="protein sequence ID" value="OLY78072.1"/>
    <property type="molecule type" value="Genomic_DNA"/>
</dbReference>
<name>A0A1R0GMG2_9FUNG</name>
<dbReference type="Pfam" id="PF03006">
    <property type="entry name" value="HlyIII"/>
    <property type="match status" value="1"/>
</dbReference>
<evidence type="ECO:0000256" key="3">
    <source>
        <dbReference type="ARBA" id="ARBA00022692"/>
    </source>
</evidence>
<sequence length="312" mass="35335">MSTPPIREHDLSRFTTSLSILSDSVSETVTFTREPCTARASLSSLPLDVPNRPWCGYSNRVISILKQKHLELRNRIPPLPPISFNLQNHSFNLPFTTKAPKPEVSSVTPPHNPDTIPKSQAIRMLESQLEILNDINPQSEIIDVSPTPPFSSDDDENLCFIKECPDSKLDDSASITSNTTNVSEDQNFSKSIDLCRDFYTVDYTKTPDWNVEPFIFTGYRPIFPKYKYCFRTVFRIHNETGNIWTHLIGALLVIFLIVYASLHTLPDLEKYGKVSAGSRIFLFVYLASALFCLSASSLFHTFICHSDKVYSI</sequence>
<evidence type="ECO:0000256" key="4">
    <source>
        <dbReference type="ARBA" id="ARBA00022989"/>
    </source>
</evidence>
<evidence type="ECO:0000313" key="8">
    <source>
        <dbReference type="EMBL" id="OLY78072.1"/>
    </source>
</evidence>
<dbReference type="GO" id="GO:0016020">
    <property type="term" value="C:membrane"/>
    <property type="evidence" value="ECO:0007669"/>
    <property type="project" value="UniProtKB-SubCell"/>
</dbReference>
<evidence type="ECO:0000256" key="2">
    <source>
        <dbReference type="ARBA" id="ARBA00007018"/>
    </source>
</evidence>
<keyword evidence="6" id="KW-0862">Zinc</keyword>
<dbReference type="Proteomes" id="UP000187455">
    <property type="component" value="Unassembled WGS sequence"/>
</dbReference>
<comment type="subcellular location">
    <subcellularLocation>
        <location evidence="1">Membrane</location>
        <topology evidence="1">Multi-pass membrane protein</topology>
    </subcellularLocation>
</comment>
<dbReference type="InterPro" id="IPR004254">
    <property type="entry name" value="AdipoR/HlyIII-related"/>
</dbReference>
<dbReference type="OrthoDB" id="5585746at2759"/>
<gene>
    <name evidence="8" type="ORF">AYI68_g7887</name>
</gene>